<keyword evidence="3" id="KW-1185">Reference proteome</keyword>
<keyword evidence="2" id="KW-0456">Lyase</keyword>
<dbReference type="InterPro" id="IPR036038">
    <property type="entry name" value="Aminotransferase-like"/>
</dbReference>
<organism evidence="2 3">
    <name type="scientific">Comamonas testosteroni</name>
    <name type="common">Pseudomonas testosteroni</name>
    <dbReference type="NCBI Taxonomy" id="285"/>
    <lineage>
        <taxon>Bacteria</taxon>
        <taxon>Pseudomonadati</taxon>
        <taxon>Pseudomonadota</taxon>
        <taxon>Betaproteobacteria</taxon>
        <taxon>Burkholderiales</taxon>
        <taxon>Comamonadaceae</taxon>
        <taxon>Comamonas</taxon>
    </lineage>
</organism>
<comment type="caution">
    <text evidence="2">The sequence shown here is derived from an EMBL/GenBank/DDBJ whole genome shotgun (WGS) entry which is preliminary data.</text>
</comment>
<protein>
    <submittedName>
        <fullName evidence="2">Branched-chain amino acid aminotransferase/4-amino-4-deoxychorismate lyase</fullName>
    </submittedName>
</protein>
<dbReference type="Pfam" id="PF01063">
    <property type="entry name" value="Aminotran_4"/>
    <property type="match status" value="1"/>
</dbReference>
<dbReference type="GO" id="GO:0008696">
    <property type="term" value="F:4-amino-4-deoxychorismate lyase activity"/>
    <property type="evidence" value="ECO:0007669"/>
    <property type="project" value="TreeGrafter"/>
</dbReference>
<dbReference type="PANTHER" id="PTHR42743">
    <property type="entry name" value="AMINO-ACID AMINOTRANSFERASE"/>
    <property type="match status" value="1"/>
</dbReference>
<sequence>MADISNPPSNDATVQRNGRPATAEALGPLAFAGYAHFTALQVRGGKVRGLDVHLQRLHAASLPMFGCALCDEAVKSYLASALKTRNDGDFSLTATVYSSAGEFTPPGNDAPLHMLVRTSPPSDGPQGPLALDIVNYERVVPEIKHVGEIAKTWFQRKAVEHGFDDAAFIDNQGRLSEASIWNLVFWDGKSVVWPKAKMLRGTTMAIVMRQLERLGVPQRFQHITIDSLTTLQGAAVMNSWTPAVEVRHIGSVNLPSAPDFLTLLHRAFESEPLTAV</sequence>
<dbReference type="SUPFAM" id="SSF56752">
    <property type="entry name" value="D-aminoacid aminotransferase-like PLP-dependent enzymes"/>
    <property type="match status" value="1"/>
</dbReference>
<dbReference type="AlphaFoldDB" id="A0A8B4S0N5"/>
<accession>A0A8B4S0N5</accession>
<dbReference type="InterPro" id="IPR050571">
    <property type="entry name" value="Class-IV_PLP-Dep_Aminotrnsfr"/>
</dbReference>
<dbReference type="NCBIfam" id="NF006734">
    <property type="entry name" value="PRK09266.1"/>
    <property type="match status" value="1"/>
</dbReference>
<dbReference type="RefSeq" id="WP_042437960.1">
    <property type="nucleotide sequence ID" value="NZ_BBJZ01000010.1"/>
</dbReference>
<dbReference type="EMBL" id="UFXL01000001">
    <property type="protein sequence ID" value="SUY76887.1"/>
    <property type="molecule type" value="Genomic_DNA"/>
</dbReference>
<evidence type="ECO:0000313" key="2">
    <source>
        <dbReference type="EMBL" id="SUY76887.1"/>
    </source>
</evidence>
<dbReference type="PANTHER" id="PTHR42743:SF2">
    <property type="entry name" value="AMINODEOXYCHORISMATE LYASE"/>
    <property type="match status" value="1"/>
</dbReference>
<dbReference type="GO" id="GO:0008153">
    <property type="term" value="P:4-aminobenzoate biosynthetic process"/>
    <property type="evidence" value="ECO:0007669"/>
    <property type="project" value="TreeGrafter"/>
</dbReference>
<dbReference type="InterPro" id="IPR001544">
    <property type="entry name" value="Aminotrans_IV"/>
</dbReference>
<dbReference type="Proteomes" id="UP000255070">
    <property type="component" value="Unassembled WGS sequence"/>
</dbReference>
<keyword evidence="2" id="KW-0808">Transferase</keyword>
<reference evidence="2 3" key="1">
    <citation type="submission" date="2018-06" db="EMBL/GenBank/DDBJ databases">
        <authorList>
            <consortium name="Pathogen Informatics"/>
            <person name="Doyle S."/>
        </authorList>
    </citation>
    <scope>NUCLEOTIDE SEQUENCE [LARGE SCALE GENOMIC DNA]</scope>
    <source>
        <strain evidence="2 3">NCTC10698</strain>
    </source>
</reference>
<dbReference type="Gene3D" id="3.20.10.10">
    <property type="entry name" value="D-amino Acid Aminotransferase, subunit A, domain 2"/>
    <property type="match status" value="1"/>
</dbReference>
<name>A0A8B4S0N5_COMTE</name>
<dbReference type="GO" id="GO:0005829">
    <property type="term" value="C:cytosol"/>
    <property type="evidence" value="ECO:0007669"/>
    <property type="project" value="TreeGrafter"/>
</dbReference>
<evidence type="ECO:0000256" key="1">
    <source>
        <dbReference type="ARBA" id="ARBA00009320"/>
    </source>
</evidence>
<proteinExistence type="inferred from homology"/>
<dbReference type="InterPro" id="IPR043132">
    <property type="entry name" value="BCAT-like_C"/>
</dbReference>
<comment type="similarity">
    <text evidence="1">Belongs to the class-IV pyridoxal-phosphate-dependent aminotransferase family.</text>
</comment>
<evidence type="ECO:0000313" key="3">
    <source>
        <dbReference type="Proteomes" id="UP000255070"/>
    </source>
</evidence>
<dbReference type="GeneID" id="64000012"/>
<gene>
    <name evidence="2" type="ORF">NCTC10698_01865</name>
</gene>
<keyword evidence="2" id="KW-0032">Aminotransferase</keyword>
<dbReference type="GO" id="GO:0008483">
    <property type="term" value="F:transaminase activity"/>
    <property type="evidence" value="ECO:0007669"/>
    <property type="project" value="UniProtKB-KW"/>
</dbReference>